<evidence type="ECO:0000313" key="4">
    <source>
        <dbReference type="WBParaSite" id="GPUH_0000406601-mRNA-1"/>
    </source>
</evidence>
<protein>
    <submittedName>
        <fullName evidence="4">Ovule protein</fullName>
    </submittedName>
</protein>
<feature type="region of interest" description="Disordered" evidence="1">
    <location>
        <begin position="1"/>
        <end position="26"/>
    </location>
</feature>
<reference evidence="2 3" key="2">
    <citation type="submission" date="2018-11" db="EMBL/GenBank/DDBJ databases">
        <authorList>
            <consortium name="Pathogen Informatics"/>
        </authorList>
    </citation>
    <scope>NUCLEOTIDE SEQUENCE [LARGE SCALE GENOMIC DNA]</scope>
</reference>
<gene>
    <name evidence="2" type="ORF">GPUH_LOCUS4059</name>
</gene>
<evidence type="ECO:0000256" key="1">
    <source>
        <dbReference type="SAM" id="MobiDB-lite"/>
    </source>
</evidence>
<dbReference type="AlphaFoldDB" id="A0A183D5R8"/>
<dbReference type="WBParaSite" id="GPUH_0000406601-mRNA-1">
    <property type="protein sequence ID" value="GPUH_0000406601-mRNA-1"/>
    <property type="gene ID" value="GPUH_0000406601"/>
</dbReference>
<dbReference type="Proteomes" id="UP000271098">
    <property type="component" value="Unassembled WGS sequence"/>
</dbReference>
<evidence type="ECO:0000313" key="3">
    <source>
        <dbReference type="Proteomes" id="UP000271098"/>
    </source>
</evidence>
<sequence>GGARVVQTHGSGLIHGGRSAIHQRDRSLSQQRLCGDRGTEHHRTTLIDERSANLRPAVSSPMKSGTKEVGFLESVRLLLFFKLRELLAFLKMQHECYAFFSDVLASTLLI</sequence>
<name>A0A183D5R8_9BILA</name>
<proteinExistence type="predicted"/>
<organism evidence="4">
    <name type="scientific">Gongylonema pulchrum</name>
    <dbReference type="NCBI Taxonomy" id="637853"/>
    <lineage>
        <taxon>Eukaryota</taxon>
        <taxon>Metazoa</taxon>
        <taxon>Ecdysozoa</taxon>
        <taxon>Nematoda</taxon>
        <taxon>Chromadorea</taxon>
        <taxon>Rhabditida</taxon>
        <taxon>Spirurina</taxon>
        <taxon>Spiruromorpha</taxon>
        <taxon>Spiruroidea</taxon>
        <taxon>Gongylonematidae</taxon>
        <taxon>Gongylonema</taxon>
    </lineage>
</organism>
<dbReference type="OrthoDB" id="5862950at2759"/>
<evidence type="ECO:0000313" key="2">
    <source>
        <dbReference type="EMBL" id="VDK42226.1"/>
    </source>
</evidence>
<keyword evidence="3" id="KW-1185">Reference proteome</keyword>
<accession>A0A183D5R8</accession>
<dbReference type="EMBL" id="UYRT01007366">
    <property type="protein sequence ID" value="VDK42226.1"/>
    <property type="molecule type" value="Genomic_DNA"/>
</dbReference>
<reference evidence="4" key="1">
    <citation type="submission" date="2016-06" db="UniProtKB">
        <authorList>
            <consortium name="WormBaseParasite"/>
        </authorList>
    </citation>
    <scope>IDENTIFICATION</scope>
</reference>